<sequence>MKNLRQIVAILFILTTFNLSSQISLPKLISDGMVLQRDIPITVWGWASAEENITILFKGKTYHTKAGQNGNWEVDLEAGKAGGPYTMRISGSNTIEVNNILVGDVWVCSGQSNMEIPMSRVKPLYEAEIPKANYPTIRYFEVPKTYNFSGEQEQIEGGKWLNTTPETVLNFSAIAYFFAKDLTERYQVPIGLINTSLGGSPAEAWLSEDALKKFPKAYNELLLYKDSTYVNGIISGDRERIANWYREVNTNDLGNAQHWETLNIDSAKDWTNMQIPGYWNDQIETRFNGVAWYKKAFKISPAHKNASGKLLLGRIVDADSVFINGHFIGNTTYQYPPRRYNIPENILKEGENQITVKVINERGKGGFVPEKPYQIVLNDTTISLTGTWKFKKGVAKEPLKPQTFVRWKPAGLFNAMIAPLLNYKIQGVIWYQGESNTGSPDEYQALFSTLINEWRIRWNLGNFPFLYVQLANFMKSTTNPEESNWAMLRNQQLKTLTTPNTGMAVTIDIGEWNDIHPLNKKDVGHRLALLAEKIAYHEKNTVASGPLYKSSEIKGNKIVVSFNGIGSGLVAKNGDSLHSFAIAGADKNYVWAKATIHNNKVIVWSNSIANPKYVRYAWANNPDKANLYNKEGLPTSPFQTE</sequence>
<keyword evidence="1" id="KW-0378">Hydrolase</keyword>
<dbReference type="Proteomes" id="UP001153642">
    <property type="component" value="Unassembled WGS sequence"/>
</dbReference>
<feature type="domain" description="Sialate O-acetylesterase" evidence="2">
    <location>
        <begin position="413"/>
        <end position="516"/>
    </location>
</feature>
<gene>
    <name evidence="3" type="ORF">OSR52_05015</name>
</gene>
<dbReference type="InterPro" id="IPR008979">
    <property type="entry name" value="Galactose-bd-like_sf"/>
</dbReference>
<accession>A0ABT6FPN0</accession>
<comment type="caution">
    <text evidence="3">The sequence shown here is derived from an EMBL/GenBank/DDBJ whole genome shotgun (WGS) entry which is preliminary data.</text>
</comment>
<name>A0ABT6FPN0_9FLAO</name>
<organism evidence="3 4">
    <name type="scientific">Galbibacter pacificus</name>
    <dbReference type="NCBI Taxonomy" id="2996052"/>
    <lineage>
        <taxon>Bacteria</taxon>
        <taxon>Pseudomonadati</taxon>
        <taxon>Bacteroidota</taxon>
        <taxon>Flavobacteriia</taxon>
        <taxon>Flavobacteriales</taxon>
        <taxon>Flavobacteriaceae</taxon>
        <taxon>Galbibacter</taxon>
    </lineage>
</organism>
<dbReference type="EMBL" id="JAPMUA010000002">
    <property type="protein sequence ID" value="MDG3585221.1"/>
    <property type="molecule type" value="Genomic_DNA"/>
</dbReference>
<dbReference type="InterPro" id="IPR005181">
    <property type="entry name" value="SASA"/>
</dbReference>
<feature type="domain" description="Sialate O-acetylesterase" evidence="2">
    <location>
        <begin position="103"/>
        <end position="220"/>
    </location>
</feature>
<protein>
    <submittedName>
        <fullName evidence="3">Sialate O-acetylesterase</fullName>
    </submittedName>
</protein>
<keyword evidence="4" id="KW-1185">Reference proteome</keyword>
<dbReference type="InterPro" id="IPR013783">
    <property type="entry name" value="Ig-like_fold"/>
</dbReference>
<dbReference type="InterPro" id="IPR039329">
    <property type="entry name" value="SIAE"/>
</dbReference>
<dbReference type="PANTHER" id="PTHR22901:SF0">
    <property type="entry name" value="SIALATE O-ACETYLESTERASE"/>
    <property type="match status" value="1"/>
</dbReference>
<dbReference type="Gene3D" id="3.40.50.1110">
    <property type="entry name" value="SGNH hydrolase"/>
    <property type="match status" value="2"/>
</dbReference>
<evidence type="ECO:0000259" key="2">
    <source>
        <dbReference type="Pfam" id="PF03629"/>
    </source>
</evidence>
<evidence type="ECO:0000313" key="3">
    <source>
        <dbReference type="EMBL" id="MDG3585221.1"/>
    </source>
</evidence>
<dbReference type="SUPFAM" id="SSF52266">
    <property type="entry name" value="SGNH hydrolase"/>
    <property type="match status" value="1"/>
</dbReference>
<evidence type="ECO:0000313" key="4">
    <source>
        <dbReference type="Proteomes" id="UP001153642"/>
    </source>
</evidence>
<proteinExistence type="predicted"/>
<dbReference type="Gene3D" id="2.60.40.10">
    <property type="entry name" value="Immunoglobulins"/>
    <property type="match status" value="1"/>
</dbReference>
<dbReference type="PANTHER" id="PTHR22901">
    <property type="entry name" value="SIALATE O-ACETYLESTERASE"/>
    <property type="match status" value="1"/>
</dbReference>
<reference evidence="3" key="1">
    <citation type="submission" date="2022-11" db="EMBL/GenBank/DDBJ databases">
        <title>High-quality draft genome sequence of Galbibacter sp. strain CMA-7.</title>
        <authorList>
            <person name="Wei L."/>
            <person name="Dong C."/>
            <person name="Shao Z."/>
        </authorList>
    </citation>
    <scope>NUCLEOTIDE SEQUENCE</scope>
    <source>
        <strain evidence="3">CMA-7</strain>
    </source>
</reference>
<dbReference type="RefSeq" id="WP_277899504.1">
    <property type="nucleotide sequence ID" value="NZ_JAPMUA010000002.1"/>
</dbReference>
<dbReference type="Pfam" id="PF03629">
    <property type="entry name" value="SASA"/>
    <property type="match status" value="2"/>
</dbReference>
<dbReference type="SUPFAM" id="SSF49785">
    <property type="entry name" value="Galactose-binding domain-like"/>
    <property type="match status" value="1"/>
</dbReference>
<dbReference type="InterPro" id="IPR036514">
    <property type="entry name" value="SGNH_hydro_sf"/>
</dbReference>
<evidence type="ECO:0000256" key="1">
    <source>
        <dbReference type="ARBA" id="ARBA00022801"/>
    </source>
</evidence>